<name>I5AQX9_EUBC6</name>
<dbReference type="Pfam" id="PF11761">
    <property type="entry name" value="CbiG_mid"/>
    <property type="match status" value="1"/>
</dbReference>
<organism evidence="4 5">
    <name type="scientific">Eubacterium cellulosolvens (strain ATCC 43171 / JCM 9499 / 6)</name>
    <name type="common">Cillobacterium cellulosolvens</name>
    <dbReference type="NCBI Taxonomy" id="633697"/>
    <lineage>
        <taxon>Bacteria</taxon>
        <taxon>Bacillati</taxon>
        <taxon>Bacillota</taxon>
        <taxon>Clostridia</taxon>
        <taxon>Eubacteriales</taxon>
        <taxon>Eubacteriaceae</taxon>
        <taxon>Eubacterium</taxon>
    </lineage>
</organism>
<feature type="domain" description="Cobalamin synthesis G N-terminal" evidence="2">
    <location>
        <begin position="63"/>
        <end position="141"/>
    </location>
</feature>
<dbReference type="InterPro" id="IPR052553">
    <property type="entry name" value="CbiG_hydrolase"/>
</dbReference>
<dbReference type="GO" id="GO:0009236">
    <property type="term" value="P:cobalamin biosynthetic process"/>
    <property type="evidence" value="ECO:0007669"/>
    <property type="project" value="InterPro"/>
</dbReference>
<reference evidence="4 5" key="2">
    <citation type="submission" date="2012-02" db="EMBL/GenBank/DDBJ databases">
        <title>Improved High-Quality Draft sequence of Eubacterium cellulosolvens 6.</title>
        <authorList>
            <consortium name="US DOE Joint Genome Institute"/>
            <person name="Lucas S."/>
            <person name="Han J."/>
            <person name="Lapidus A."/>
            <person name="Cheng J.-F."/>
            <person name="Goodwin L."/>
            <person name="Pitluck S."/>
            <person name="Peters L."/>
            <person name="Mikhailova N."/>
            <person name="Gu W."/>
            <person name="Detter J.C."/>
            <person name="Han C."/>
            <person name="Tapia R."/>
            <person name="Land M."/>
            <person name="Hauser L."/>
            <person name="Kyrpides N."/>
            <person name="Ivanova N."/>
            <person name="Pagani I."/>
            <person name="Johnson E."/>
            <person name="Mukhopadhyay B."/>
            <person name="Anderson I."/>
            <person name="Woyke T."/>
        </authorList>
    </citation>
    <scope>NUCLEOTIDE SEQUENCE [LARGE SCALE GENOMIC DNA]</scope>
    <source>
        <strain evidence="4 5">6</strain>
    </source>
</reference>
<dbReference type="OrthoDB" id="9781023at2"/>
<reference evidence="4 5" key="1">
    <citation type="submission" date="2010-08" db="EMBL/GenBank/DDBJ databases">
        <authorList>
            <consortium name="US DOE Joint Genome Institute (JGI-PGF)"/>
            <person name="Lucas S."/>
            <person name="Copeland A."/>
            <person name="Lapidus A."/>
            <person name="Cheng J.-F."/>
            <person name="Bruce D."/>
            <person name="Goodwin L."/>
            <person name="Pitluck S."/>
            <person name="Land M.L."/>
            <person name="Hauser L."/>
            <person name="Chang Y.-J."/>
            <person name="Anderson I.J."/>
            <person name="Johnson E."/>
            <person name="Mulhopadhyay B."/>
            <person name="Kyrpides N."/>
            <person name="Woyke T.J."/>
        </authorList>
    </citation>
    <scope>NUCLEOTIDE SEQUENCE [LARGE SCALE GENOMIC DNA]</scope>
    <source>
        <strain evidence="4 5">6</strain>
    </source>
</reference>
<evidence type="ECO:0000259" key="2">
    <source>
        <dbReference type="Pfam" id="PF11760"/>
    </source>
</evidence>
<evidence type="ECO:0000313" key="4">
    <source>
        <dbReference type="EMBL" id="EIM56202.1"/>
    </source>
</evidence>
<dbReference type="STRING" id="633697.EubceDRAFT1_0342"/>
<dbReference type="SUPFAM" id="SSF159664">
    <property type="entry name" value="CobE/GbiG C-terminal domain-like"/>
    <property type="match status" value="1"/>
</dbReference>
<proteinExistence type="predicted"/>
<dbReference type="EMBL" id="CM001487">
    <property type="protein sequence ID" value="EIM56202.1"/>
    <property type="molecule type" value="Genomic_DNA"/>
</dbReference>
<dbReference type="eggNOG" id="COG2073">
    <property type="taxonomic scope" value="Bacteria"/>
</dbReference>
<dbReference type="InterPro" id="IPR021745">
    <property type="entry name" value="CbiG_mid"/>
</dbReference>
<dbReference type="SUPFAM" id="SSF159672">
    <property type="entry name" value="CbiG N-terminal domain-like"/>
    <property type="match status" value="1"/>
</dbReference>
<gene>
    <name evidence="4" type="ORF">EubceDRAFT1_0342</name>
</gene>
<dbReference type="HOGENOM" id="CLU_028397_0_0_9"/>
<feature type="domain" description="Cobalamin biosynthesis central region" evidence="3">
    <location>
        <begin position="146"/>
        <end position="238"/>
    </location>
</feature>
<evidence type="ECO:0000259" key="1">
    <source>
        <dbReference type="Pfam" id="PF01890"/>
    </source>
</evidence>
<keyword evidence="5" id="KW-1185">Reference proteome</keyword>
<dbReference type="Pfam" id="PF11760">
    <property type="entry name" value="CbiG_N"/>
    <property type="match status" value="1"/>
</dbReference>
<dbReference type="AlphaFoldDB" id="I5AQX9"/>
<dbReference type="Proteomes" id="UP000005753">
    <property type="component" value="Chromosome"/>
</dbReference>
<sequence>MKLAGICFTTEGKKIALDVRRILDDFYNSDKVEQQWYGKGKYLEGAEDSPILDVKEPVQEWAGARFQECDVMIFIGAAGIAVRSIAPFVRDKRTDPAVLVIDEKGKFCISLLSGHIGGANTLVTELSERMGSTPVITTATDVSHRFAVDVYATENNMIISNMTYAKEVSAALLAGEPVGFYTHFPVEGDLPEGVFWSDKLEEARLARAENEAEGTSLGIYISPSYNRAYFDHTLWLIPKCLVLGIGCKKGTSAAVIEKLVADTLREYSLYPEAIAAVASVDLKKDEPGLLRFCDTHFLPFYTYTADELAKAEGDYTASGFVQQILGVDNVCERAAVLAGGNNLVIRKTSRDGVTLAAVLTKSTIRF</sequence>
<feature type="domain" description="CobE/GbiG C-terminal" evidence="1">
    <location>
        <begin position="241"/>
        <end position="357"/>
    </location>
</feature>
<accession>I5AQX9</accession>
<dbReference type="PANTHER" id="PTHR37477">
    <property type="entry name" value="COBALT-PRECORRIN-5A HYDROLASE"/>
    <property type="match status" value="1"/>
</dbReference>
<protein>
    <submittedName>
        <fullName evidence="4">Cobalamin biosynthesis protein CbiG</fullName>
    </submittedName>
</protein>
<dbReference type="InterPro" id="IPR002750">
    <property type="entry name" value="CobE/GbiG_C"/>
</dbReference>
<evidence type="ECO:0000313" key="5">
    <source>
        <dbReference type="Proteomes" id="UP000005753"/>
    </source>
</evidence>
<dbReference type="InterPro" id="IPR036518">
    <property type="entry name" value="CobE/GbiG_C_sf"/>
</dbReference>
<dbReference type="InterPro" id="IPR038029">
    <property type="entry name" value="GbiG_N_sf"/>
</dbReference>
<evidence type="ECO:0000259" key="3">
    <source>
        <dbReference type="Pfam" id="PF11761"/>
    </source>
</evidence>
<dbReference type="PANTHER" id="PTHR37477:SF1">
    <property type="entry name" value="COBALT-PRECORRIN-5A HYDROLASE"/>
    <property type="match status" value="1"/>
</dbReference>
<dbReference type="Pfam" id="PF01890">
    <property type="entry name" value="CbiG_C"/>
    <property type="match status" value="1"/>
</dbReference>
<dbReference type="Gene3D" id="3.30.420.180">
    <property type="entry name" value="CobE/GbiG C-terminal domain"/>
    <property type="match status" value="1"/>
</dbReference>
<dbReference type="Gene3D" id="3.40.50.11220">
    <property type="match status" value="1"/>
</dbReference>
<dbReference type="InterPro" id="IPR021744">
    <property type="entry name" value="CbiG_N"/>
</dbReference>